<keyword evidence="1" id="KW-0472">Membrane</keyword>
<organism evidence="2 3">
    <name type="scientific">Nocardioides aquaticus</name>
    <dbReference type="NCBI Taxonomy" id="160826"/>
    <lineage>
        <taxon>Bacteria</taxon>
        <taxon>Bacillati</taxon>
        <taxon>Actinomycetota</taxon>
        <taxon>Actinomycetes</taxon>
        <taxon>Propionibacteriales</taxon>
        <taxon>Nocardioidaceae</taxon>
        <taxon>Nocardioides</taxon>
    </lineage>
</organism>
<protein>
    <submittedName>
        <fullName evidence="2">Uncharacterized protein</fullName>
    </submittedName>
</protein>
<reference evidence="2 3" key="1">
    <citation type="submission" date="2021-05" db="EMBL/GenBank/DDBJ databases">
        <title>Complete genome of Nocardioides aquaticus KCTC 9944T isolated from meromictic and hypersaline Ekho Lake, Antarctica.</title>
        <authorList>
            <person name="Hwang K."/>
            <person name="Kim K.M."/>
            <person name="Choe H."/>
        </authorList>
    </citation>
    <scope>NUCLEOTIDE SEQUENCE [LARGE SCALE GENOMIC DNA]</scope>
    <source>
        <strain evidence="2 3">KCTC 9944</strain>
    </source>
</reference>
<evidence type="ECO:0000313" key="3">
    <source>
        <dbReference type="Proteomes" id="UP000679307"/>
    </source>
</evidence>
<keyword evidence="1" id="KW-1133">Transmembrane helix</keyword>
<sequence>MVGGLLVVVGAVTTLLGVLGGDGDVALGLVMTGCGALIGLLVGLLARLQDRRGDGRTARLAAFAHANGLDHDPRGPASDLPGALRPDVHATAWNRVTWSVGGASAESATYHGGSTGTVPNAVRLRYLAVRLDLDLPDLTFRCGRHGPAFAEERRGPDLLQGRPCSLRAGGLRTDERATVLFSDRVVALLTDRDHGGDAEYVGGWFLAHVRDRDELDAGSWAHLFALADNVAAARTRWGPRR</sequence>
<proteinExistence type="predicted"/>
<evidence type="ECO:0000313" key="2">
    <source>
        <dbReference type="EMBL" id="QVT80760.1"/>
    </source>
</evidence>
<name>A0ABX8EJR0_9ACTN</name>
<keyword evidence="1" id="KW-0812">Transmembrane</keyword>
<accession>A0ABX8EJR0</accession>
<keyword evidence="3" id="KW-1185">Reference proteome</keyword>
<dbReference type="Proteomes" id="UP000679307">
    <property type="component" value="Chromosome"/>
</dbReference>
<evidence type="ECO:0000256" key="1">
    <source>
        <dbReference type="SAM" id="Phobius"/>
    </source>
</evidence>
<dbReference type="RefSeq" id="WP_214056255.1">
    <property type="nucleotide sequence ID" value="NZ_CP075371.1"/>
</dbReference>
<dbReference type="EMBL" id="CP075371">
    <property type="protein sequence ID" value="QVT80760.1"/>
    <property type="molecule type" value="Genomic_DNA"/>
</dbReference>
<feature type="transmembrane region" description="Helical" evidence="1">
    <location>
        <begin position="30"/>
        <end position="48"/>
    </location>
</feature>
<gene>
    <name evidence="2" type="ORF">ENKNEFLB_03160</name>
</gene>